<dbReference type="EMBL" id="LJIJ01000880">
    <property type="protein sequence ID" value="ODM93974.1"/>
    <property type="molecule type" value="Genomic_DNA"/>
</dbReference>
<evidence type="ECO:0000313" key="3">
    <source>
        <dbReference type="Proteomes" id="UP000094527"/>
    </source>
</evidence>
<reference evidence="2 3" key="1">
    <citation type="journal article" date="2016" name="Genome Biol. Evol.">
        <title>Gene Family Evolution Reflects Adaptation to Soil Environmental Stressors in the Genome of the Collembolan Orchesella cincta.</title>
        <authorList>
            <person name="Faddeeva-Vakhrusheva A."/>
            <person name="Derks M.F."/>
            <person name="Anvar S.Y."/>
            <person name="Agamennone V."/>
            <person name="Suring W."/>
            <person name="Smit S."/>
            <person name="van Straalen N.M."/>
            <person name="Roelofs D."/>
        </authorList>
    </citation>
    <scope>NUCLEOTIDE SEQUENCE [LARGE SCALE GENOMIC DNA]</scope>
    <source>
        <tissue evidence="2">Mixed pool</tissue>
    </source>
</reference>
<comment type="caution">
    <text evidence="2">The sequence shown here is derived from an EMBL/GenBank/DDBJ whole genome shotgun (WGS) entry which is preliminary data.</text>
</comment>
<protein>
    <submittedName>
        <fullName evidence="2">Uncharacterized protein</fullName>
    </submittedName>
</protein>
<feature type="compositionally biased region" description="Basic and acidic residues" evidence="1">
    <location>
        <begin position="10"/>
        <end position="23"/>
    </location>
</feature>
<keyword evidence="3" id="KW-1185">Reference proteome</keyword>
<accession>A0A1D2MMD7</accession>
<name>A0A1D2MMD7_ORCCI</name>
<organism evidence="2 3">
    <name type="scientific">Orchesella cincta</name>
    <name type="common">Springtail</name>
    <name type="synonym">Podura cincta</name>
    <dbReference type="NCBI Taxonomy" id="48709"/>
    <lineage>
        <taxon>Eukaryota</taxon>
        <taxon>Metazoa</taxon>
        <taxon>Ecdysozoa</taxon>
        <taxon>Arthropoda</taxon>
        <taxon>Hexapoda</taxon>
        <taxon>Collembola</taxon>
        <taxon>Entomobryomorpha</taxon>
        <taxon>Entomobryoidea</taxon>
        <taxon>Orchesellidae</taxon>
        <taxon>Orchesellinae</taxon>
        <taxon>Orchesella</taxon>
    </lineage>
</organism>
<dbReference type="AlphaFoldDB" id="A0A1D2MMD7"/>
<evidence type="ECO:0000256" key="1">
    <source>
        <dbReference type="SAM" id="MobiDB-lite"/>
    </source>
</evidence>
<sequence>MVQAMLESSDFTKMDPKSNVTRDTDTEKLLKLSDLTNGLKWRTTRRLDSASYQLAWNSVMERYK</sequence>
<gene>
    <name evidence="2" type="ORF">Ocin01_12708</name>
</gene>
<proteinExistence type="predicted"/>
<feature type="region of interest" description="Disordered" evidence="1">
    <location>
        <begin position="1"/>
        <end position="23"/>
    </location>
</feature>
<evidence type="ECO:0000313" key="2">
    <source>
        <dbReference type="EMBL" id="ODM93974.1"/>
    </source>
</evidence>
<dbReference type="Proteomes" id="UP000094527">
    <property type="component" value="Unassembled WGS sequence"/>
</dbReference>